<evidence type="ECO:0000313" key="2">
    <source>
        <dbReference type="Proteomes" id="UP000823775"/>
    </source>
</evidence>
<name>A0ABS8WIW4_DATST</name>
<dbReference type="EMBL" id="JACEIK010007887">
    <property type="protein sequence ID" value="MCE3050758.1"/>
    <property type="molecule type" value="Genomic_DNA"/>
</dbReference>
<keyword evidence="2" id="KW-1185">Reference proteome</keyword>
<accession>A0ABS8WIW4</accession>
<dbReference type="Proteomes" id="UP000823775">
    <property type="component" value="Unassembled WGS sequence"/>
</dbReference>
<protein>
    <submittedName>
        <fullName evidence="1">Uncharacterized protein</fullName>
    </submittedName>
</protein>
<evidence type="ECO:0000313" key="1">
    <source>
        <dbReference type="EMBL" id="MCE3050758.1"/>
    </source>
</evidence>
<gene>
    <name evidence="1" type="ORF">HAX54_048027</name>
</gene>
<sequence>MDAAVLRYQSSKLGGTKIPPAVRQLGSDALTVTVMLARFQAMAEVGLAFHRYSPDPAVNGQDVVVPKAIQNFNGTTSDRLVVREWGRHSSNGSRLGTPMLSSNCEEPAVHDSESAVYRPEHSCSQLSAYVY</sequence>
<organism evidence="1 2">
    <name type="scientific">Datura stramonium</name>
    <name type="common">Jimsonweed</name>
    <name type="synonym">Common thornapple</name>
    <dbReference type="NCBI Taxonomy" id="4076"/>
    <lineage>
        <taxon>Eukaryota</taxon>
        <taxon>Viridiplantae</taxon>
        <taxon>Streptophyta</taxon>
        <taxon>Embryophyta</taxon>
        <taxon>Tracheophyta</taxon>
        <taxon>Spermatophyta</taxon>
        <taxon>Magnoliopsida</taxon>
        <taxon>eudicotyledons</taxon>
        <taxon>Gunneridae</taxon>
        <taxon>Pentapetalae</taxon>
        <taxon>asterids</taxon>
        <taxon>lamiids</taxon>
        <taxon>Solanales</taxon>
        <taxon>Solanaceae</taxon>
        <taxon>Solanoideae</taxon>
        <taxon>Datureae</taxon>
        <taxon>Datura</taxon>
    </lineage>
</organism>
<comment type="caution">
    <text evidence="1">The sequence shown here is derived from an EMBL/GenBank/DDBJ whole genome shotgun (WGS) entry which is preliminary data.</text>
</comment>
<reference evidence="1 2" key="1">
    <citation type="journal article" date="2021" name="BMC Genomics">
        <title>Datura genome reveals duplications of psychoactive alkaloid biosynthetic genes and high mutation rate following tissue culture.</title>
        <authorList>
            <person name="Rajewski A."/>
            <person name="Carter-House D."/>
            <person name="Stajich J."/>
            <person name="Litt A."/>
        </authorList>
    </citation>
    <scope>NUCLEOTIDE SEQUENCE [LARGE SCALE GENOMIC DNA]</scope>
    <source>
        <strain evidence="1">AR-01</strain>
    </source>
</reference>
<proteinExistence type="predicted"/>